<dbReference type="EMBL" id="NPIA01000005">
    <property type="protein sequence ID" value="OZM56658.1"/>
    <property type="molecule type" value="Genomic_DNA"/>
</dbReference>
<dbReference type="AlphaFoldDB" id="A0A263BSW7"/>
<dbReference type="PROSITE" id="PS51186">
    <property type="entry name" value="GNAT"/>
    <property type="match status" value="1"/>
</dbReference>
<sequence length="209" mass="24376">MKSNILFKVFLLIQLILLYLRLNEVKGLFTLPNNITYRKLKVEDLNDDFLARFKRYQVTNKVLANRENSLYEKEDYFIDDWDNAKKVNIAREMRNCVLTGGAVIGAFREEELVGFANINNNHFGKTLDYVELPYIHVSKNYRGYNVGKSLFYLCCESAKKLGARKLYIGAHPSIETQSFYKAMGCTLAKEINEEIYNREPLDIQLEYVL</sequence>
<accession>A0A263BSW7</accession>
<dbReference type="SUPFAM" id="SSF55729">
    <property type="entry name" value="Acyl-CoA N-acyltransferases (Nat)"/>
    <property type="match status" value="1"/>
</dbReference>
<proteinExistence type="predicted"/>
<feature type="domain" description="N-acetyltransferase" evidence="1">
    <location>
        <begin position="35"/>
        <end position="206"/>
    </location>
</feature>
<dbReference type="GO" id="GO:0016747">
    <property type="term" value="F:acyltransferase activity, transferring groups other than amino-acyl groups"/>
    <property type="evidence" value="ECO:0007669"/>
    <property type="project" value="InterPro"/>
</dbReference>
<dbReference type="CDD" id="cd04301">
    <property type="entry name" value="NAT_SF"/>
    <property type="match status" value="1"/>
</dbReference>
<comment type="caution">
    <text evidence="2">The sequence shown here is derived from an EMBL/GenBank/DDBJ whole genome shotgun (WGS) entry which is preliminary data.</text>
</comment>
<evidence type="ECO:0000259" key="1">
    <source>
        <dbReference type="PROSITE" id="PS51186"/>
    </source>
</evidence>
<dbReference type="InterPro" id="IPR000182">
    <property type="entry name" value="GNAT_dom"/>
</dbReference>
<keyword evidence="3" id="KW-1185">Reference proteome</keyword>
<dbReference type="Proteomes" id="UP000217083">
    <property type="component" value="Unassembled WGS sequence"/>
</dbReference>
<dbReference type="Gene3D" id="3.40.630.30">
    <property type="match status" value="1"/>
</dbReference>
<dbReference type="Pfam" id="PF00583">
    <property type="entry name" value="Acetyltransf_1"/>
    <property type="match status" value="1"/>
</dbReference>
<organism evidence="2 3">
    <name type="scientific">Lottiidibacillus patelloidae</name>
    <dbReference type="NCBI Taxonomy" id="2670334"/>
    <lineage>
        <taxon>Bacteria</taxon>
        <taxon>Bacillati</taxon>
        <taxon>Bacillota</taxon>
        <taxon>Bacilli</taxon>
        <taxon>Bacillales</taxon>
        <taxon>Bacillaceae</taxon>
        <taxon>Lottiidibacillus</taxon>
    </lineage>
</organism>
<gene>
    <name evidence="2" type="ORF">CIB95_10560</name>
</gene>
<evidence type="ECO:0000313" key="3">
    <source>
        <dbReference type="Proteomes" id="UP000217083"/>
    </source>
</evidence>
<reference evidence="3" key="1">
    <citation type="submission" date="2017-08" db="EMBL/GenBank/DDBJ databases">
        <authorList>
            <person name="Huang Z."/>
        </authorList>
    </citation>
    <scope>NUCLEOTIDE SEQUENCE [LARGE SCALE GENOMIC DNA]</scope>
    <source>
        <strain evidence="3">SA5d-4</strain>
    </source>
</reference>
<dbReference type="InterPro" id="IPR016181">
    <property type="entry name" value="Acyl_CoA_acyltransferase"/>
</dbReference>
<reference evidence="2 3" key="2">
    <citation type="submission" date="2017-09" db="EMBL/GenBank/DDBJ databases">
        <title>Bacillus patelloidae sp. nov., isolated from the intestinal tract of a marine limpet.</title>
        <authorList>
            <person name="Liu R."/>
            <person name="Dong C."/>
            <person name="Shao Z."/>
        </authorList>
    </citation>
    <scope>NUCLEOTIDE SEQUENCE [LARGE SCALE GENOMIC DNA]</scope>
    <source>
        <strain evidence="2 3">SA5d-4</strain>
    </source>
</reference>
<protein>
    <recommendedName>
        <fullName evidence="1">N-acetyltransferase domain-containing protein</fullName>
    </recommendedName>
</protein>
<name>A0A263BSW7_9BACI</name>
<evidence type="ECO:0000313" key="2">
    <source>
        <dbReference type="EMBL" id="OZM56658.1"/>
    </source>
</evidence>